<evidence type="ECO:0000256" key="2">
    <source>
        <dbReference type="ARBA" id="ARBA00023125"/>
    </source>
</evidence>
<feature type="non-terminal residue" evidence="3">
    <location>
        <position position="1"/>
    </location>
</feature>
<dbReference type="EMBL" id="BARS01001126">
    <property type="protein sequence ID" value="GAF85663.1"/>
    <property type="molecule type" value="Genomic_DNA"/>
</dbReference>
<accession>X0SWT8</accession>
<evidence type="ECO:0000313" key="3">
    <source>
        <dbReference type="EMBL" id="GAF85663.1"/>
    </source>
</evidence>
<dbReference type="GO" id="GO:0009307">
    <property type="term" value="P:DNA restriction-modification system"/>
    <property type="evidence" value="ECO:0007669"/>
    <property type="project" value="UniProtKB-KW"/>
</dbReference>
<dbReference type="SUPFAM" id="SSF116734">
    <property type="entry name" value="DNA methylase specificity domain"/>
    <property type="match status" value="1"/>
</dbReference>
<dbReference type="GO" id="GO:0003677">
    <property type="term" value="F:DNA binding"/>
    <property type="evidence" value="ECO:0007669"/>
    <property type="project" value="UniProtKB-KW"/>
</dbReference>
<proteinExistence type="predicted"/>
<keyword evidence="1" id="KW-0680">Restriction system</keyword>
<protein>
    <submittedName>
        <fullName evidence="3">Uncharacterized protein</fullName>
    </submittedName>
</protein>
<organism evidence="3">
    <name type="scientific">marine sediment metagenome</name>
    <dbReference type="NCBI Taxonomy" id="412755"/>
    <lineage>
        <taxon>unclassified sequences</taxon>
        <taxon>metagenomes</taxon>
        <taxon>ecological metagenomes</taxon>
    </lineage>
</organism>
<gene>
    <name evidence="3" type="ORF">S01H1_02357</name>
</gene>
<dbReference type="InterPro" id="IPR044946">
    <property type="entry name" value="Restrct_endonuc_typeI_TRD_sf"/>
</dbReference>
<evidence type="ECO:0000256" key="1">
    <source>
        <dbReference type="ARBA" id="ARBA00022747"/>
    </source>
</evidence>
<dbReference type="Gene3D" id="3.90.220.20">
    <property type="entry name" value="DNA methylase specificity domains"/>
    <property type="match status" value="1"/>
</dbReference>
<reference evidence="3" key="1">
    <citation type="journal article" date="2014" name="Front. Microbiol.">
        <title>High frequency of phylogenetically diverse reductive dehalogenase-homologous genes in deep subseafloor sedimentary metagenomes.</title>
        <authorList>
            <person name="Kawai M."/>
            <person name="Futagami T."/>
            <person name="Toyoda A."/>
            <person name="Takaki Y."/>
            <person name="Nishi S."/>
            <person name="Hori S."/>
            <person name="Arai W."/>
            <person name="Tsubouchi T."/>
            <person name="Morono Y."/>
            <person name="Uchiyama I."/>
            <person name="Ito T."/>
            <person name="Fujiyama A."/>
            <person name="Inagaki F."/>
            <person name="Takami H."/>
        </authorList>
    </citation>
    <scope>NUCLEOTIDE SEQUENCE</scope>
    <source>
        <strain evidence="3">Expedition CK06-06</strain>
    </source>
</reference>
<sequence length="155" mass="17747">AWKQAIGQGKDFEPSENDKAIAHIVSKEKIAESGDYNLSGDRYKEVISYANVKWPMVELGEVLEKVKYPQKVKKADFLPAGKYPIIDQSEEYIAGYWNNEDCLYAVERPVVIFGDHTRIFKYIDFDFVLGADGVKILIPHDNLDPKFFIFSIAEH</sequence>
<keyword evidence="2" id="KW-0238">DNA-binding</keyword>
<dbReference type="AlphaFoldDB" id="X0SWT8"/>
<name>X0SWT8_9ZZZZ</name>
<comment type="caution">
    <text evidence="3">The sequence shown here is derived from an EMBL/GenBank/DDBJ whole genome shotgun (WGS) entry which is preliminary data.</text>
</comment>